<keyword evidence="2" id="KW-1003">Cell membrane</keyword>
<gene>
    <name evidence="7" type="ORF">C7K55_13020</name>
</gene>
<feature type="transmembrane region" description="Helical" evidence="6">
    <location>
        <begin position="421"/>
        <end position="446"/>
    </location>
</feature>
<dbReference type="PANTHER" id="PTHR39087:SF2">
    <property type="entry name" value="UPF0104 MEMBRANE PROTEIN MJ1595"/>
    <property type="match status" value="1"/>
</dbReference>
<feature type="transmembrane region" description="Helical" evidence="6">
    <location>
        <begin position="213"/>
        <end position="231"/>
    </location>
</feature>
<dbReference type="EMBL" id="PXXO01000023">
    <property type="protein sequence ID" value="PSJ03434.1"/>
    <property type="molecule type" value="Genomic_DNA"/>
</dbReference>
<dbReference type="InterPro" id="IPR023214">
    <property type="entry name" value="HAD_sf"/>
</dbReference>
<name>A0A2P7MQD4_9CYAN</name>
<evidence type="ECO:0000256" key="2">
    <source>
        <dbReference type="ARBA" id="ARBA00022475"/>
    </source>
</evidence>
<dbReference type="Pfam" id="PF12710">
    <property type="entry name" value="HAD"/>
    <property type="match status" value="1"/>
</dbReference>
<dbReference type="Gene3D" id="3.40.50.1000">
    <property type="entry name" value="HAD superfamily/HAD-like"/>
    <property type="match status" value="1"/>
</dbReference>
<dbReference type="Gene3D" id="1.20.1440.100">
    <property type="entry name" value="SG protein - dephosphorylation function"/>
    <property type="match status" value="1"/>
</dbReference>
<keyword evidence="3 6" id="KW-0812">Transmembrane</keyword>
<dbReference type="InterPro" id="IPR036412">
    <property type="entry name" value="HAD-like_sf"/>
</dbReference>
<evidence type="ECO:0000256" key="4">
    <source>
        <dbReference type="ARBA" id="ARBA00022989"/>
    </source>
</evidence>
<evidence type="ECO:0000313" key="7">
    <source>
        <dbReference type="EMBL" id="PSJ03434.1"/>
    </source>
</evidence>
<feature type="transmembrane region" description="Helical" evidence="6">
    <location>
        <begin position="251"/>
        <end position="268"/>
    </location>
</feature>
<dbReference type="GO" id="GO:0005886">
    <property type="term" value="C:plasma membrane"/>
    <property type="evidence" value="ECO:0007669"/>
    <property type="project" value="UniProtKB-SubCell"/>
</dbReference>
<evidence type="ECO:0000256" key="1">
    <source>
        <dbReference type="ARBA" id="ARBA00004651"/>
    </source>
</evidence>
<dbReference type="AlphaFoldDB" id="A0A2P7MQD4"/>
<proteinExistence type="predicted"/>
<dbReference type="NCBIfam" id="TIGR01488">
    <property type="entry name" value="HAD-SF-IB"/>
    <property type="match status" value="1"/>
</dbReference>
<dbReference type="Proteomes" id="UP000243002">
    <property type="component" value="Unassembled WGS sequence"/>
</dbReference>
<dbReference type="Pfam" id="PF03706">
    <property type="entry name" value="LPG_synthase_TM"/>
    <property type="match status" value="1"/>
</dbReference>
<comment type="subcellular location">
    <subcellularLocation>
        <location evidence="1">Cell membrane</location>
        <topology evidence="1">Multi-pass membrane protein</topology>
    </subcellularLocation>
</comment>
<keyword evidence="5 6" id="KW-0472">Membrane</keyword>
<evidence type="ECO:0000313" key="8">
    <source>
        <dbReference type="Proteomes" id="UP000243002"/>
    </source>
</evidence>
<dbReference type="RefSeq" id="WP_106633158.1">
    <property type="nucleotide sequence ID" value="NZ_PXXO01000023.1"/>
</dbReference>
<keyword evidence="8" id="KW-1185">Reference proteome</keyword>
<sequence>MNLVVAFDCDGTLIHGDATRRFLLLLRGPLGLLADCCRLAPQLLAWQLGRCSTAALKESLLNQALQAAPMHRRQAALRQLPAILVAQLRPQAKVRLRWHQQQGHRCLIVTASPEPLIAPLAHTLGVELIGTGCSDLLQVGPSSPLRLTTPNCKGAEKVRRLEQHLGVHPPSDQLEAYGDSRGDRELLQASARPHWRSFTDAPVPYPKSKAARWLLPLLALALLLAGLSGFLFTTSEARADLVTNSLRLIKWLPALYGVVALSYAGRYWRWRLLLGRLGIGSTDWPDFLGWLRGFALTATPAKLGELSRVQLLHEQLGYPRLPLVHVFVAERCADAAAVALLLMLLTPAQLLERLPVLSSTWLVGIALVICGAVVLTSRPGTGRWLAGRWQRWRHHLPSGALAHATIPAVLISVLLRATESLVLWLLVRFLAPAPITIPVAMAIYLLSGTAGMASSLPGGIGVNEAATVLLLGQQGLPTGIALQIAVLRRLITPWSMVALTAAVSVLPLPAGAQLRRDS</sequence>
<dbReference type="SUPFAM" id="SSF56784">
    <property type="entry name" value="HAD-like"/>
    <property type="match status" value="1"/>
</dbReference>
<evidence type="ECO:0000256" key="3">
    <source>
        <dbReference type="ARBA" id="ARBA00022692"/>
    </source>
</evidence>
<dbReference type="OrthoDB" id="9794212at2"/>
<feature type="transmembrane region" description="Helical" evidence="6">
    <location>
        <begin position="396"/>
        <end position="415"/>
    </location>
</feature>
<evidence type="ECO:0008006" key="9">
    <source>
        <dbReference type="Google" id="ProtNLM"/>
    </source>
</evidence>
<evidence type="ECO:0000256" key="6">
    <source>
        <dbReference type="SAM" id="Phobius"/>
    </source>
</evidence>
<evidence type="ECO:0000256" key="5">
    <source>
        <dbReference type="ARBA" id="ARBA00023136"/>
    </source>
</evidence>
<keyword evidence="4 6" id="KW-1133">Transmembrane helix</keyword>
<dbReference type="PANTHER" id="PTHR39087">
    <property type="entry name" value="UPF0104 MEMBRANE PROTEIN MJ1595"/>
    <property type="match status" value="1"/>
</dbReference>
<reference evidence="7 8" key="1">
    <citation type="journal article" date="2018" name="Environ. Microbiol.">
        <title>Ecological and genomic features of two widespread freshwater picocyanobacteria.</title>
        <authorList>
            <person name="Cabello-Yeves P.J."/>
            <person name="Picazo A."/>
            <person name="Camacho A."/>
            <person name="Callieri C."/>
            <person name="Rosselli R."/>
            <person name="Roda-Garcia J.J."/>
            <person name="Coutinho F.H."/>
            <person name="Rodriguez-Valera F."/>
        </authorList>
    </citation>
    <scope>NUCLEOTIDE SEQUENCE [LARGE SCALE GENOMIC DNA]</scope>
    <source>
        <strain evidence="7 8">Tous</strain>
    </source>
</reference>
<dbReference type="InterPro" id="IPR022791">
    <property type="entry name" value="L-PG_synthase/AglD"/>
</dbReference>
<comment type="caution">
    <text evidence="7">The sequence shown here is derived from an EMBL/GenBank/DDBJ whole genome shotgun (WGS) entry which is preliminary data.</text>
</comment>
<feature type="transmembrane region" description="Helical" evidence="6">
    <location>
        <begin position="356"/>
        <end position="375"/>
    </location>
</feature>
<protein>
    <recommendedName>
        <fullName evidence="9">TIGR00374 family protein</fullName>
    </recommendedName>
</protein>
<organism evidence="7 8">
    <name type="scientific">Cyanobium usitatum str. Tous</name>
    <dbReference type="NCBI Taxonomy" id="2116684"/>
    <lineage>
        <taxon>Bacteria</taxon>
        <taxon>Bacillati</taxon>
        <taxon>Cyanobacteriota</taxon>
        <taxon>Cyanophyceae</taxon>
        <taxon>Synechococcales</taxon>
        <taxon>Prochlorococcaceae</taxon>
        <taxon>Cyanobium</taxon>
    </lineage>
</organism>
<accession>A0A2P7MQD4</accession>
<feature type="transmembrane region" description="Helical" evidence="6">
    <location>
        <begin position="332"/>
        <end position="350"/>
    </location>
</feature>